<feature type="transmembrane region" description="Helical" evidence="9">
    <location>
        <begin position="161"/>
        <end position="180"/>
    </location>
</feature>
<dbReference type="GO" id="GO:0140315">
    <property type="term" value="F:iron ion sequestering activity"/>
    <property type="evidence" value="ECO:0007669"/>
    <property type="project" value="UniProtKB-UniRule"/>
</dbReference>
<comment type="catalytic activity">
    <reaction evidence="8">
        <text>Fe(2+)(in) = Fe(2+)(out)</text>
        <dbReference type="Rhea" id="RHEA:28486"/>
        <dbReference type="ChEBI" id="CHEBI:29033"/>
    </reaction>
    <physiologicalReaction direction="left-to-right" evidence="8">
        <dbReference type="Rhea" id="RHEA:28487"/>
    </physiologicalReaction>
</comment>
<evidence type="ECO:0000256" key="6">
    <source>
        <dbReference type="ARBA" id="ARBA00022989"/>
    </source>
</evidence>
<evidence type="ECO:0000256" key="1">
    <source>
        <dbReference type="ARBA" id="ARBA00004128"/>
    </source>
</evidence>
<keyword evidence="3" id="KW-0408">Iron</keyword>
<keyword evidence="7 9" id="KW-0472">Membrane</keyword>
<protein>
    <recommendedName>
        <fullName evidence="9">Vacuolar iron transporter</fullName>
    </recommendedName>
</protein>
<dbReference type="GO" id="GO:0030026">
    <property type="term" value="P:intracellular manganese ion homeostasis"/>
    <property type="evidence" value="ECO:0007669"/>
    <property type="project" value="InterPro"/>
</dbReference>
<dbReference type="Proteomes" id="UP001497480">
    <property type="component" value="Unassembled WGS sequence"/>
</dbReference>
<comment type="caution">
    <text evidence="11">The sequence shown here is derived from an EMBL/GenBank/DDBJ whole genome shotgun (WGS) entry which is preliminary data.</text>
</comment>
<keyword evidence="6 9" id="KW-1133">Transmembrane helix</keyword>
<keyword evidence="9" id="KW-0813">Transport</keyword>
<evidence type="ECO:0000256" key="2">
    <source>
        <dbReference type="ARBA" id="ARBA00007049"/>
    </source>
</evidence>
<evidence type="ECO:0000256" key="10">
    <source>
        <dbReference type="SAM" id="MobiDB-lite"/>
    </source>
</evidence>
<evidence type="ECO:0000256" key="4">
    <source>
        <dbReference type="ARBA" id="ARBA00022554"/>
    </source>
</evidence>
<keyword evidence="3" id="KW-0410">Iron transport</keyword>
<dbReference type="EMBL" id="CAXHTB010000004">
    <property type="protein sequence ID" value="CAL0304675.1"/>
    <property type="molecule type" value="Genomic_DNA"/>
</dbReference>
<comment type="subcellular location">
    <subcellularLocation>
        <location evidence="1 9">Vacuole membrane</location>
        <topology evidence="1 9">Multi-pass membrane protein</topology>
    </subcellularLocation>
</comment>
<evidence type="ECO:0000313" key="11">
    <source>
        <dbReference type="EMBL" id="CAL0304675.1"/>
    </source>
</evidence>
<evidence type="ECO:0000313" key="12">
    <source>
        <dbReference type="Proteomes" id="UP001497480"/>
    </source>
</evidence>
<dbReference type="PANTHER" id="PTHR31851">
    <property type="entry name" value="FE(2+)/MN(2+) TRANSPORTER PCL1"/>
    <property type="match status" value="1"/>
</dbReference>
<feature type="region of interest" description="Disordered" evidence="10">
    <location>
        <begin position="1"/>
        <end position="34"/>
    </location>
</feature>
<comment type="function">
    <text evidence="9">Vacuolar Fe(2+) uptake transporter.</text>
</comment>
<dbReference type="GO" id="GO:0005774">
    <property type="term" value="C:vacuolar membrane"/>
    <property type="evidence" value="ECO:0007669"/>
    <property type="project" value="UniProtKB-SubCell"/>
</dbReference>
<comment type="similarity">
    <text evidence="2 9">Belongs to the CCC1 family.</text>
</comment>
<comment type="caution">
    <text evidence="9">Lacks conserved residue(s) required for the propagation of feature annotation.</text>
</comment>
<keyword evidence="5 9" id="KW-0812">Transmembrane</keyword>
<dbReference type="AlphaFoldDB" id="A0AAV1W5R0"/>
<feature type="transmembrane region" description="Helical" evidence="9">
    <location>
        <begin position="192"/>
        <end position="211"/>
    </location>
</feature>
<name>A0AAV1W5R0_LUPLU</name>
<evidence type="ECO:0000256" key="3">
    <source>
        <dbReference type="ARBA" id="ARBA00022496"/>
    </source>
</evidence>
<evidence type="ECO:0000256" key="9">
    <source>
        <dbReference type="RuleBase" id="RU369115"/>
    </source>
</evidence>
<evidence type="ECO:0000256" key="7">
    <source>
        <dbReference type="ARBA" id="ARBA00023136"/>
    </source>
</evidence>
<dbReference type="InterPro" id="IPR008217">
    <property type="entry name" value="Ccc1_fam"/>
</dbReference>
<accession>A0AAV1W5R0</accession>
<evidence type="ECO:0000256" key="5">
    <source>
        <dbReference type="ARBA" id="ARBA00022692"/>
    </source>
</evidence>
<keyword evidence="9" id="KW-0406">Ion transport</keyword>
<dbReference type="Pfam" id="PF01988">
    <property type="entry name" value="VIT1"/>
    <property type="match status" value="1"/>
</dbReference>
<evidence type="ECO:0000256" key="8">
    <source>
        <dbReference type="ARBA" id="ARBA00044464"/>
    </source>
</evidence>
<proteinExistence type="inferred from homology"/>
<dbReference type="GO" id="GO:0005381">
    <property type="term" value="F:iron ion transmembrane transporter activity"/>
    <property type="evidence" value="ECO:0007669"/>
    <property type="project" value="UniProtKB-UniRule"/>
</dbReference>
<keyword evidence="12" id="KW-1185">Reference proteome</keyword>
<organism evidence="11 12">
    <name type="scientific">Lupinus luteus</name>
    <name type="common">European yellow lupine</name>
    <dbReference type="NCBI Taxonomy" id="3873"/>
    <lineage>
        <taxon>Eukaryota</taxon>
        <taxon>Viridiplantae</taxon>
        <taxon>Streptophyta</taxon>
        <taxon>Embryophyta</taxon>
        <taxon>Tracheophyta</taxon>
        <taxon>Spermatophyta</taxon>
        <taxon>Magnoliopsida</taxon>
        <taxon>eudicotyledons</taxon>
        <taxon>Gunneridae</taxon>
        <taxon>Pentapetalae</taxon>
        <taxon>rosids</taxon>
        <taxon>fabids</taxon>
        <taxon>Fabales</taxon>
        <taxon>Fabaceae</taxon>
        <taxon>Papilionoideae</taxon>
        <taxon>50 kb inversion clade</taxon>
        <taxon>genistoids sensu lato</taxon>
        <taxon>core genistoids</taxon>
        <taxon>Genisteae</taxon>
        <taxon>Lupinus</taxon>
    </lineage>
</organism>
<sequence length="240" mass="26129">MDERGGSSGGSTTTRLLRAVEGGGGERNNERPKEPWKGEYAKSIVYGGFDAIITSFSLISSISATTSSYGVLVLGFSNLVADAITMGFGDFVSISTEQDVIKDEMRMIEWDVMNHLNNEQAELVVNIFTKYKNILVDQRMVHDKGMVPTTKQEVKPWKNGLVTFISFILFGSIPLLSFMILIPNTNNDSVKFFSACIVCALALSLLGVAKAKIASQNYMFSIAMTLFSGAIAATVAYFLG</sequence>
<dbReference type="GO" id="GO:0005384">
    <property type="term" value="F:manganese ion transmembrane transporter activity"/>
    <property type="evidence" value="ECO:0007669"/>
    <property type="project" value="InterPro"/>
</dbReference>
<gene>
    <name evidence="11" type="ORF">LLUT_LOCUS5735</name>
</gene>
<reference evidence="11 12" key="1">
    <citation type="submission" date="2024-03" db="EMBL/GenBank/DDBJ databases">
        <authorList>
            <person name="Martinez-Hernandez J."/>
        </authorList>
    </citation>
    <scope>NUCLEOTIDE SEQUENCE [LARGE SCALE GENOMIC DNA]</scope>
</reference>
<keyword evidence="4 9" id="KW-0926">Vacuole</keyword>
<feature type="transmembrane region" description="Helical" evidence="9">
    <location>
        <begin position="218"/>
        <end position="239"/>
    </location>
</feature>